<accession>B7GID3</accession>
<dbReference type="PANTHER" id="PTHR33121:SF70">
    <property type="entry name" value="SIGNALING PROTEIN YKOW"/>
    <property type="match status" value="1"/>
</dbReference>
<dbReference type="InterPro" id="IPR035919">
    <property type="entry name" value="EAL_sf"/>
</dbReference>
<feature type="domain" description="EAL" evidence="1">
    <location>
        <begin position="294"/>
        <end position="548"/>
    </location>
</feature>
<proteinExistence type="predicted"/>
<dbReference type="HOGENOM" id="CLU_000445_70_50_9"/>
<reference evidence="3 4" key="1">
    <citation type="journal article" date="2008" name="Genome Biol.">
        <title>Encapsulated in silica: genome, proteome and physiology of the thermophilic bacterium Anoxybacillus flavithermus WK1.</title>
        <authorList>
            <person name="Saw J.H."/>
            <person name="Mountain B.W."/>
            <person name="Feng L."/>
            <person name="Omelchenko M.V."/>
            <person name="Hou S."/>
            <person name="Saito J.A."/>
            <person name="Stott M.B."/>
            <person name="Li D."/>
            <person name="Zhao G."/>
            <person name="Wu J."/>
            <person name="Galperin M.Y."/>
            <person name="Koonin E.V."/>
            <person name="Makarova K.S."/>
            <person name="Wolf Y.I."/>
            <person name="Rigden D.J."/>
            <person name="Dunfield P.F."/>
            <person name="Wang L."/>
            <person name="Alam M."/>
        </authorList>
    </citation>
    <scope>NUCLEOTIDE SEQUENCE [LARGE SCALE GENOMIC DNA]</scope>
    <source>
        <strain evidence="4">DSM 21510 / WK1</strain>
    </source>
</reference>
<evidence type="ECO:0000313" key="4">
    <source>
        <dbReference type="Proteomes" id="UP000000742"/>
    </source>
</evidence>
<dbReference type="eggNOG" id="COG5001">
    <property type="taxonomic scope" value="Bacteria"/>
</dbReference>
<sequence length="552" mass="64098">METYGLIKGGGKKTKSEDYNMNEQQFLYQHPPLMKWKAVGQQFDQYAIFFITNTDGTIVHMSDSFMKQLLRRYGNVQQFVDRAYEVLAELHTNGAWRGEAIVECRHAYMHVYAFHSHLIWTGCFLYDHDDSDILTGVLSYESFLHLLRERMNKREPFALLSLNLDRFKFINDLIGYEYGNELLKQVAERLRRYENGIVARQARDQFFLAFYTIDRNEIRDMIRDVIQIFSTPFQLTDQELTITPSIGVSVFPDDATDWTTLLSFADLALEIAKENGGNTYCFYTNELKKTNEEKLYIQHSIRKALKQNEFTLHYQPIVDIQTGDIVAVEALLRWFHPKRGWISPATFIPIAEETNLIQPIGDWVLRNVCEQSKKWKEKGLPHVQIGVNVSIKQFLQADLVKHIEHVLRTYDLDPFCLKLEITESMAMHHIDYVLAQLQSLKHLGLQLAVDDFGTGYSSLNYLKKLPVDIIKIDRSFVQDMVKHSYDLSIVRAVIQVAHSLQMKVVAEGVETEEQLAILKREGCDRAQGYYFSKPLAAEQFEQLVQQKKGRSH</sequence>
<dbReference type="Pfam" id="PF00563">
    <property type="entry name" value="EAL"/>
    <property type="match status" value="1"/>
</dbReference>
<dbReference type="SUPFAM" id="SSF55073">
    <property type="entry name" value="Nucleotide cyclase"/>
    <property type="match status" value="1"/>
</dbReference>
<dbReference type="CDD" id="cd01948">
    <property type="entry name" value="EAL"/>
    <property type="match status" value="1"/>
</dbReference>
<dbReference type="InterPro" id="IPR001633">
    <property type="entry name" value="EAL_dom"/>
</dbReference>
<dbReference type="FunFam" id="3.20.20.450:FF:000001">
    <property type="entry name" value="Cyclic di-GMP phosphodiesterase yahA"/>
    <property type="match status" value="1"/>
</dbReference>
<dbReference type="InterPro" id="IPR029787">
    <property type="entry name" value="Nucleotide_cyclase"/>
</dbReference>
<dbReference type="PANTHER" id="PTHR33121">
    <property type="entry name" value="CYCLIC DI-GMP PHOSPHODIESTERASE PDEF"/>
    <property type="match status" value="1"/>
</dbReference>
<dbReference type="Proteomes" id="UP000000742">
    <property type="component" value="Chromosome"/>
</dbReference>
<dbReference type="KEGG" id="afl:Aflv_1916"/>
<dbReference type="PROSITE" id="PS50887">
    <property type="entry name" value="GGDEF"/>
    <property type="match status" value="1"/>
</dbReference>
<gene>
    <name evidence="3" type="ordered locus">Aflv_1916</name>
</gene>
<feature type="domain" description="GGDEF" evidence="2">
    <location>
        <begin position="155"/>
        <end position="285"/>
    </location>
</feature>
<dbReference type="NCBIfam" id="TIGR00254">
    <property type="entry name" value="GGDEF"/>
    <property type="match status" value="1"/>
</dbReference>
<evidence type="ECO:0000259" key="1">
    <source>
        <dbReference type="PROSITE" id="PS50883"/>
    </source>
</evidence>
<dbReference type="InterPro" id="IPR043128">
    <property type="entry name" value="Rev_trsase/Diguanyl_cyclase"/>
</dbReference>
<name>B7GID3_ANOFW</name>
<dbReference type="InterPro" id="IPR050706">
    <property type="entry name" value="Cyclic-di-GMP_PDE-like"/>
</dbReference>
<dbReference type="SUPFAM" id="SSF141868">
    <property type="entry name" value="EAL domain-like"/>
    <property type="match status" value="1"/>
</dbReference>
<protein>
    <submittedName>
        <fullName evidence="3">Multidomain signal transduction protein (Contains GGDEF and EAL domains)</fullName>
    </submittedName>
</protein>
<dbReference type="EMBL" id="CP000922">
    <property type="protein sequence ID" value="ACJ34277.1"/>
    <property type="molecule type" value="Genomic_DNA"/>
</dbReference>
<dbReference type="InterPro" id="IPR000160">
    <property type="entry name" value="GGDEF_dom"/>
</dbReference>
<dbReference type="Gene3D" id="3.20.20.450">
    <property type="entry name" value="EAL domain"/>
    <property type="match status" value="1"/>
</dbReference>
<evidence type="ECO:0000259" key="2">
    <source>
        <dbReference type="PROSITE" id="PS50887"/>
    </source>
</evidence>
<dbReference type="Gene3D" id="3.30.70.270">
    <property type="match status" value="1"/>
</dbReference>
<dbReference type="SMART" id="SM00267">
    <property type="entry name" value="GGDEF"/>
    <property type="match status" value="1"/>
</dbReference>
<dbReference type="CDD" id="cd01949">
    <property type="entry name" value="GGDEF"/>
    <property type="match status" value="1"/>
</dbReference>
<dbReference type="STRING" id="491915.Aflv_1916"/>
<dbReference type="PROSITE" id="PS50883">
    <property type="entry name" value="EAL"/>
    <property type="match status" value="1"/>
</dbReference>
<dbReference type="GO" id="GO:0071111">
    <property type="term" value="F:cyclic-guanylate-specific phosphodiesterase activity"/>
    <property type="evidence" value="ECO:0007669"/>
    <property type="project" value="InterPro"/>
</dbReference>
<dbReference type="SMART" id="SM00052">
    <property type="entry name" value="EAL"/>
    <property type="match status" value="1"/>
</dbReference>
<dbReference type="AlphaFoldDB" id="B7GID3"/>
<dbReference type="Pfam" id="PF00990">
    <property type="entry name" value="GGDEF"/>
    <property type="match status" value="1"/>
</dbReference>
<evidence type="ECO:0000313" key="3">
    <source>
        <dbReference type="EMBL" id="ACJ34277.1"/>
    </source>
</evidence>
<organism evidence="3 4">
    <name type="scientific">Anoxybacillus flavithermus (strain DSM 21510 / WK1)</name>
    <dbReference type="NCBI Taxonomy" id="491915"/>
    <lineage>
        <taxon>Bacteria</taxon>
        <taxon>Bacillati</taxon>
        <taxon>Bacillota</taxon>
        <taxon>Bacilli</taxon>
        <taxon>Bacillales</taxon>
        <taxon>Anoxybacillaceae</taxon>
        <taxon>Anoxybacillus</taxon>
    </lineage>
</organism>